<evidence type="ECO:0000313" key="8">
    <source>
        <dbReference type="Proteomes" id="UP000663792"/>
    </source>
</evidence>
<dbReference type="PANTHER" id="PTHR47738:SF2">
    <property type="entry name" value="PTS SYSTEM FRUCTOSE-LIKE EIIA COMPONENT"/>
    <property type="match status" value="1"/>
</dbReference>
<gene>
    <name evidence="7" type="ORF">JL106_00835</name>
</gene>
<dbReference type="GO" id="GO:0008982">
    <property type="term" value="F:protein-N(PI)-phosphohistidine-sugar phosphotransferase activity"/>
    <property type="evidence" value="ECO:0007669"/>
    <property type="project" value="InterPro"/>
</dbReference>
<keyword evidence="3 7" id="KW-0762">Sugar transport</keyword>
<proteinExistence type="predicted"/>
<comment type="caution">
    <text evidence="7">The sequence shown here is derived from an EMBL/GenBank/DDBJ whole genome shotgun (WGS) entry which is preliminary data.</text>
</comment>
<dbReference type="AlphaFoldDB" id="A0A939BXQ1"/>
<evidence type="ECO:0000256" key="4">
    <source>
        <dbReference type="ARBA" id="ARBA00022679"/>
    </source>
</evidence>
<dbReference type="NCBIfam" id="TIGR00848">
    <property type="entry name" value="fruA"/>
    <property type="match status" value="1"/>
</dbReference>
<dbReference type="Gene3D" id="3.40.930.10">
    <property type="entry name" value="Mannitol-specific EII, Chain A"/>
    <property type="match status" value="1"/>
</dbReference>
<dbReference type="InterPro" id="IPR016152">
    <property type="entry name" value="PTrfase/Anion_transptr"/>
</dbReference>
<evidence type="ECO:0000256" key="3">
    <source>
        <dbReference type="ARBA" id="ARBA00022597"/>
    </source>
</evidence>
<sequence length="154" mass="15966">MTGSSSDLITADLVVLQLRASDRQDAIRQLAGRFAAAGRVTDLDGFLADVAAREQQMATGMPGGVGLPHARSAAVTAPSLGVATALDGVDFGAPDGPATLIFLIGVPDGAGSEHLTILASLARRLVRPGFRRTIVEATDPETVAHFLREQLAPR</sequence>
<dbReference type="PROSITE" id="PS51094">
    <property type="entry name" value="PTS_EIIA_TYPE_2"/>
    <property type="match status" value="1"/>
</dbReference>
<keyword evidence="4" id="KW-0808">Transferase</keyword>
<keyword evidence="2" id="KW-0597">Phosphoprotein</keyword>
<name>A0A939BXQ1_9ACTN</name>
<dbReference type="CDD" id="cd00211">
    <property type="entry name" value="PTS_IIA_fru"/>
    <property type="match status" value="1"/>
</dbReference>
<dbReference type="InterPro" id="IPR002178">
    <property type="entry name" value="PTS_EIIA_type-2_dom"/>
</dbReference>
<dbReference type="Pfam" id="PF00359">
    <property type="entry name" value="PTS_EIIA_2"/>
    <property type="match status" value="1"/>
</dbReference>
<feature type="domain" description="PTS EIIA type-2" evidence="6">
    <location>
        <begin position="7"/>
        <end position="150"/>
    </location>
</feature>
<evidence type="ECO:0000259" key="6">
    <source>
        <dbReference type="PROSITE" id="PS51094"/>
    </source>
</evidence>
<dbReference type="EMBL" id="JAERWK010000001">
    <property type="protein sequence ID" value="MBM9465821.1"/>
    <property type="molecule type" value="Genomic_DNA"/>
</dbReference>
<dbReference type="InterPro" id="IPR004715">
    <property type="entry name" value="PTS_IIA_fruc"/>
</dbReference>
<dbReference type="SUPFAM" id="SSF55804">
    <property type="entry name" value="Phoshotransferase/anion transport protein"/>
    <property type="match status" value="1"/>
</dbReference>
<dbReference type="RefSeq" id="WP_205258769.1">
    <property type="nucleotide sequence ID" value="NZ_JAERWK010000001.1"/>
</dbReference>
<dbReference type="PANTHER" id="PTHR47738">
    <property type="entry name" value="PTS SYSTEM FRUCTOSE-LIKE EIIA COMPONENT-RELATED"/>
    <property type="match status" value="1"/>
</dbReference>
<evidence type="ECO:0000256" key="5">
    <source>
        <dbReference type="ARBA" id="ARBA00022683"/>
    </source>
</evidence>
<dbReference type="InterPro" id="IPR051541">
    <property type="entry name" value="PTS_SugarTrans_NitroReg"/>
</dbReference>
<keyword evidence="8" id="KW-1185">Reference proteome</keyword>
<accession>A0A939BXQ1</accession>
<evidence type="ECO:0000313" key="7">
    <source>
        <dbReference type="EMBL" id="MBM9465821.1"/>
    </source>
</evidence>
<evidence type="ECO:0000256" key="1">
    <source>
        <dbReference type="ARBA" id="ARBA00022448"/>
    </source>
</evidence>
<keyword evidence="5" id="KW-0598">Phosphotransferase system</keyword>
<dbReference type="GO" id="GO:0009401">
    <property type="term" value="P:phosphoenolpyruvate-dependent sugar phosphotransferase system"/>
    <property type="evidence" value="ECO:0007669"/>
    <property type="project" value="UniProtKB-KW"/>
</dbReference>
<evidence type="ECO:0000256" key="2">
    <source>
        <dbReference type="ARBA" id="ARBA00022553"/>
    </source>
</evidence>
<dbReference type="GO" id="GO:0016020">
    <property type="term" value="C:membrane"/>
    <property type="evidence" value="ECO:0007669"/>
    <property type="project" value="InterPro"/>
</dbReference>
<reference evidence="7" key="1">
    <citation type="submission" date="2021-01" db="EMBL/GenBank/DDBJ databases">
        <title>YIM 132084 draft genome.</title>
        <authorList>
            <person name="An D."/>
        </authorList>
    </citation>
    <scope>NUCLEOTIDE SEQUENCE</scope>
    <source>
        <strain evidence="7">YIM 132084</strain>
    </source>
</reference>
<dbReference type="Proteomes" id="UP000663792">
    <property type="component" value="Unassembled WGS sequence"/>
</dbReference>
<keyword evidence="1" id="KW-0813">Transport</keyword>
<organism evidence="7 8">
    <name type="scientific">Nakamurella leprariae</name>
    <dbReference type="NCBI Taxonomy" id="2803911"/>
    <lineage>
        <taxon>Bacteria</taxon>
        <taxon>Bacillati</taxon>
        <taxon>Actinomycetota</taxon>
        <taxon>Actinomycetes</taxon>
        <taxon>Nakamurellales</taxon>
        <taxon>Nakamurellaceae</taxon>
        <taxon>Nakamurella</taxon>
    </lineage>
</organism>
<protein>
    <submittedName>
        <fullName evidence="7">PTS sugar transporter subunit IIA</fullName>
    </submittedName>
</protein>